<dbReference type="Gene3D" id="3.10.580.10">
    <property type="entry name" value="CBS-domain"/>
    <property type="match status" value="1"/>
</dbReference>
<feature type="domain" description="CNNM transmembrane" evidence="12">
    <location>
        <begin position="1"/>
        <end position="184"/>
    </location>
</feature>
<dbReference type="GO" id="GO:0010960">
    <property type="term" value="P:magnesium ion homeostasis"/>
    <property type="evidence" value="ECO:0007669"/>
    <property type="project" value="InterPro"/>
</dbReference>
<feature type="transmembrane region" description="Helical" evidence="9">
    <location>
        <begin position="6"/>
        <end position="31"/>
    </location>
</feature>
<feature type="domain" description="CBS" evidence="11">
    <location>
        <begin position="272"/>
        <end position="338"/>
    </location>
</feature>
<feature type="region of interest" description="Disordered" evidence="8">
    <location>
        <begin position="450"/>
        <end position="476"/>
    </location>
</feature>
<dbReference type="Gene3D" id="2.60.120.10">
    <property type="entry name" value="Jelly Rolls"/>
    <property type="match status" value="1"/>
</dbReference>
<evidence type="ECO:0000256" key="1">
    <source>
        <dbReference type="ARBA" id="ARBA00004141"/>
    </source>
</evidence>
<dbReference type="PROSITE" id="PS51846">
    <property type="entry name" value="CNNM"/>
    <property type="match status" value="1"/>
</dbReference>
<dbReference type="InterPro" id="IPR046342">
    <property type="entry name" value="CBS_dom_sf"/>
</dbReference>
<evidence type="ECO:0000256" key="6">
    <source>
        <dbReference type="PROSITE-ProRule" id="PRU00703"/>
    </source>
</evidence>
<comment type="subcellular location">
    <subcellularLocation>
        <location evidence="1">Membrane</location>
        <topology evidence="1">Multi-pass membrane protein</topology>
    </subcellularLocation>
</comment>
<evidence type="ECO:0000259" key="10">
    <source>
        <dbReference type="PROSITE" id="PS50042"/>
    </source>
</evidence>
<dbReference type="InterPro" id="IPR000644">
    <property type="entry name" value="CBS_dom"/>
</dbReference>
<sequence length="648" mass="74429">MEIPWYIYLIIVILQFLSAMFNGLNIGLMGLDTRYLELMTQGPFETKEDEKNAVYAKKIFPLRRRGNQLLTTILLGCASTNAIISVLMAEIEGDIKGFLISTSIITIFGEILPQALSNKYSLQISTFLRWPTYFFYYVTFLFAYPIGAILDKILGEEAGNVLSKNQMKRMFEQYEKSQLLKPQERKILSAVLELKTKGIGQVMTPIDKAFMIDINANLNQHLLKKIYSEGYSRIPVYEGERENIVGLLMTRDLVLINLENTIVTIKQLSSILLRDIIAIDVETKLEPVLSYFKENNTHMGLVTTKSKEIGSELTLKNIGIVTIEDIVEEILQEEIEDERETQNLKGERKLLKNRLIYLFTDHKAKNQLNDAEIIAICEFLQLKVDSFHSSILDKEQLYLLIRNCDVVDIESDSNPFSHIINETNYFTRNQLTYLNEYQNMDQMQFDKHLQKKETAKGQGQLKNSIGTSPYNTDAQTPFQNNVEEIELDDQMRQQQQQDDDNSKLLSSRGEGGELNTGNLDEEEVPEENKPLNDSIMGSIEFKRKLQQNIDPILFVRGIPTTDFYLILQGDVLVCSGSEGFFIKLSSYDYLGLKALQEQVYKPDFSAKVLNQAKLLKINQSQYNQFIRNSKQSKNQELMISDKQDIQLQ</sequence>
<dbReference type="Proteomes" id="UP000039865">
    <property type="component" value="Unassembled WGS sequence"/>
</dbReference>
<reference evidence="13 14" key="1">
    <citation type="submission" date="2014-06" db="EMBL/GenBank/DDBJ databases">
        <authorList>
            <person name="Swart Estienne"/>
        </authorList>
    </citation>
    <scope>NUCLEOTIDE SEQUENCE [LARGE SCALE GENOMIC DNA]</scope>
    <source>
        <strain evidence="13 14">130c</strain>
    </source>
</reference>
<evidence type="ECO:0000256" key="4">
    <source>
        <dbReference type="ARBA" id="ARBA00022989"/>
    </source>
</evidence>
<evidence type="ECO:0000313" key="14">
    <source>
        <dbReference type="Proteomes" id="UP000039865"/>
    </source>
</evidence>
<feature type="domain" description="Cyclic nucleotide-binding" evidence="10">
    <location>
        <begin position="553"/>
        <end position="626"/>
    </location>
</feature>
<keyword evidence="2 7" id="KW-0812">Transmembrane</keyword>
<dbReference type="PANTHER" id="PTHR12064:SF94">
    <property type="entry name" value="UNEXTENDED PROTEIN"/>
    <property type="match status" value="1"/>
</dbReference>
<proteinExistence type="predicted"/>
<dbReference type="EMBL" id="CCKQ01015793">
    <property type="protein sequence ID" value="CDW87629.1"/>
    <property type="molecule type" value="Genomic_DNA"/>
</dbReference>
<name>A0A078AZL7_STYLE</name>
<evidence type="ECO:0000256" key="9">
    <source>
        <dbReference type="SAM" id="Phobius"/>
    </source>
</evidence>
<evidence type="ECO:0000256" key="3">
    <source>
        <dbReference type="ARBA" id="ARBA00022737"/>
    </source>
</evidence>
<dbReference type="OrthoDB" id="5353557at2759"/>
<evidence type="ECO:0000256" key="7">
    <source>
        <dbReference type="PROSITE-ProRule" id="PRU01193"/>
    </source>
</evidence>
<keyword evidence="5 7" id="KW-0472">Membrane</keyword>
<feature type="transmembrane region" description="Helical" evidence="9">
    <location>
        <begin position="95"/>
        <end position="112"/>
    </location>
</feature>
<dbReference type="PROSITE" id="PS50042">
    <property type="entry name" value="CNMP_BINDING_3"/>
    <property type="match status" value="1"/>
</dbReference>
<feature type="compositionally biased region" description="Polar residues" evidence="8">
    <location>
        <begin position="460"/>
        <end position="476"/>
    </location>
</feature>
<dbReference type="InterPro" id="IPR044751">
    <property type="entry name" value="Ion_transp-like_CBS"/>
</dbReference>
<dbReference type="InParanoid" id="A0A078AZL7"/>
<keyword evidence="6" id="KW-0129">CBS domain</keyword>
<evidence type="ECO:0000313" key="13">
    <source>
        <dbReference type="EMBL" id="CDW87629.1"/>
    </source>
</evidence>
<feature type="region of interest" description="Disordered" evidence="8">
    <location>
        <begin position="489"/>
        <end position="532"/>
    </location>
</feature>
<keyword evidence="3" id="KW-0677">Repeat</keyword>
<dbReference type="InterPro" id="IPR014710">
    <property type="entry name" value="RmlC-like_jellyroll"/>
</dbReference>
<dbReference type="FunFam" id="3.10.580.10:FF:000006">
    <property type="entry name" value="DUF21 and CBS domain protein"/>
    <property type="match status" value="1"/>
</dbReference>
<accession>A0A078AZL7</accession>
<gene>
    <name evidence="13" type="primary">Contig16844.g17945</name>
    <name evidence="13" type="ORF">STYLEM_16739</name>
</gene>
<dbReference type="PANTHER" id="PTHR12064">
    <property type="entry name" value="METAL TRANSPORTER CNNM"/>
    <property type="match status" value="1"/>
</dbReference>
<dbReference type="InterPro" id="IPR000595">
    <property type="entry name" value="cNMP-bd_dom"/>
</dbReference>
<dbReference type="AlphaFoldDB" id="A0A078AZL7"/>
<keyword evidence="4 7" id="KW-1133">Transmembrane helix</keyword>
<protein>
    <submittedName>
        <fullName evidence="13">Metal transporter cnnm2</fullName>
    </submittedName>
</protein>
<dbReference type="PROSITE" id="PS51371">
    <property type="entry name" value="CBS"/>
    <property type="match status" value="1"/>
</dbReference>
<dbReference type="InterPro" id="IPR002550">
    <property type="entry name" value="CNNM"/>
</dbReference>
<dbReference type="GO" id="GO:0016020">
    <property type="term" value="C:membrane"/>
    <property type="evidence" value="ECO:0007669"/>
    <property type="project" value="UniProtKB-SubCell"/>
</dbReference>
<evidence type="ECO:0000256" key="2">
    <source>
        <dbReference type="ARBA" id="ARBA00022692"/>
    </source>
</evidence>
<dbReference type="SUPFAM" id="SSF54631">
    <property type="entry name" value="CBS-domain pair"/>
    <property type="match status" value="1"/>
</dbReference>
<keyword evidence="14" id="KW-1185">Reference proteome</keyword>
<organism evidence="13 14">
    <name type="scientific">Stylonychia lemnae</name>
    <name type="common">Ciliate</name>
    <dbReference type="NCBI Taxonomy" id="5949"/>
    <lineage>
        <taxon>Eukaryota</taxon>
        <taxon>Sar</taxon>
        <taxon>Alveolata</taxon>
        <taxon>Ciliophora</taxon>
        <taxon>Intramacronucleata</taxon>
        <taxon>Spirotrichea</taxon>
        <taxon>Stichotrichia</taxon>
        <taxon>Sporadotrichida</taxon>
        <taxon>Oxytrichidae</taxon>
        <taxon>Stylonychinae</taxon>
        <taxon>Stylonychia</taxon>
    </lineage>
</organism>
<evidence type="ECO:0000259" key="11">
    <source>
        <dbReference type="PROSITE" id="PS51371"/>
    </source>
</evidence>
<dbReference type="Pfam" id="PF01595">
    <property type="entry name" value="CNNM"/>
    <property type="match status" value="1"/>
</dbReference>
<evidence type="ECO:0000256" key="8">
    <source>
        <dbReference type="SAM" id="MobiDB-lite"/>
    </source>
</evidence>
<evidence type="ECO:0000259" key="12">
    <source>
        <dbReference type="PROSITE" id="PS51846"/>
    </source>
</evidence>
<dbReference type="InterPro" id="IPR018490">
    <property type="entry name" value="cNMP-bd_dom_sf"/>
</dbReference>
<feature type="transmembrane region" description="Helical" evidence="9">
    <location>
        <begin position="69"/>
        <end position="89"/>
    </location>
</feature>
<dbReference type="InterPro" id="IPR045095">
    <property type="entry name" value="ACDP"/>
</dbReference>
<dbReference type="SUPFAM" id="SSF51206">
    <property type="entry name" value="cAMP-binding domain-like"/>
    <property type="match status" value="1"/>
</dbReference>
<feature type="transmembrane region" description="Helical" evidence="9">
    <location>
        <begin position="133"/>
        <end position="150"/>
    </location>
</feature>
<evidence type="ECO:0000256" key="5">
    <source>
        <dbReference type="ARBA" id="ARBA00023136"/>
    </source>
</evidence>
<dbReference type="OMA" id="MDFHERK"/>
<dbReference type="CDD" id="cd04590">
    <property type="entry name" value="CBS_pair_CorC_HlyC_assoc"/>
    <property type="match status" value="1"/>
</dbReference>